<feature type="compositionally biased region" description="Low complexity" evidence="1">
    <location>
        <begin position="155"/>
        <end position="166"/>
    </location>
</feature>
<feature type="compositionally biased region" description="Low complexity" evidence="1">
    <location>
        <begin position="199"/>
        <end position="209"/>
    </location>
</feature>
<dbReference type="AlphaFoldDB" id="A0A561SRN7"/>
<keyword evidence="3" id="KW-1185">Reference proteome</keyword>
<reference evidence="2 3" key="1">
    <citation type="submission" date="2019-06" db="EMBL/GenBank/DDBJ databases">
        <title>Sequencing the genomes of 1000 actinobacteria strains.</title>
        <authorList>
            <person name="Klenk H.-P."/>
        </authorList>
    </citation>
    <scope>NUCLEOTIDE SEQUENCE [LARGE SCALE GENOMIC DNA]</scope>
    <source>
        <strain evidence="2 3">DSM 45671</strain>
    </source>
</reference>
<evidence type="ECO:0000256" key="1">
    <source>
        <dbReference type="SAM" id="MobiDB-lite"/>
    </source>
</evidence>
<feature type="compositionally biased region" description="Basic and acidic residues" evidence="1">
    <location>
        <begin position="257"/>
        <end position="266"/>
    </location>
</feature>
<evidence type="ECO:0000313" key="2">
    <source>
        <dbReference type="EMBL" id="TWF77513.1"/>
    </source>
</evidence>
<feature type="region of interest" description="Disordered" evidence="1">
    <location>
        <begin position="27"/>
        <end position="62"/>
    </location>
</feature>
<dbReference type="Proteomes" id="UP000321261">
    <property type="component" value="Unassembled WGS sequence"/>
</dbReference>
<evidence type="ECO:0000313" key="3">
    <source>
        <dbReference type="Proteomes" id="UP000321261"/>
    </source>
</evidence>
<comment type="caution">
    <text evidence="2">The sequence shown here is derived from an EMBL/GenBank/DDBJ whole genome shotgun (WGS) entry which is preliminary data.</text>
</comment>
<organism evidence="2 3">
    <name type="scientific">Pseudonocardia hierapolitana</name>
    <dbReference type="NCBI Taxonomy" id="1128676"/>
    <lineage>
        <taxon>Bacteria</taxon>
        <taxon>Bacillati</taxon>
        <taxon>Actinomycetota</taxon>
        <taxon>Actinomycetes</taxon>
        <taxon>Pseudonocardiales</taxon>
        <taxon>Pseudonocardiaceae</taxon>
        <taxon>Pseudonocardia</taxon>
    </lineage>
</organism>
<gene>
    <name evidence="2" type="ORF">FHX44_113425</name>
</gene>
<name>A0A561SRN7_9PSEU</name>
<dbReference type="EMBL" id="VIWU01000001">
    <property type="protein sequence ID" value="TWF77513.1"/>
    <property type="molecule type" value="Genomic_DNA"/>
</dbReference>
<feature type="region of interest" description="Disordered" evidence="1">
    <location>
        <begin position="124"/>
        <end position="173"/>
    </location>
</feature>
<protein>
    <submittedName>
        <fullName evidence="2">Uncharacterized protein</fullName>
    </submittedName>
</protein>
<proteinExistence type="predicted"/>
<feature type="region of interest" description="Disordered" evidence="1">
    <location>
        <begin position="199"/>
        <end position="268"/>
    </location>
</feature>
<sequence length="337" mass="35452">MQLPRSPAPEMRILAVAAPRRAVLAAGAQRARRGNTGRAGDTSTWPAQLGTGPGGGGARPAMAGRGLLRARSAARSPAHGRPRPTRLRHAFARAVAHAGARGRCPPVSSNQPITVSDRWFQTTPALSTDGSRPGRPVVGGWPTGKRLRRGGGPSSSGASTRRAALAVAPPASSRAGAAQIACRRRQPCVPGLFCGQTTRSSSGWTGGSSPVPRAGSGGTVPGQSSPGCESPIRSSRSRQRGRPGGRPVIAPHRRHVDRAGHNDRRLSGRSGLPVAAARWFRACRLASTWGRGDRPVVFHVKQRAGASRVSRETRRGRPAQAFHVKRDRAIARSTRDE</sequence>
<accession>A0A561SRN7</accession>